<evidence type="ECO:0000256" key="2">
    <source>
        <dbReference type="ARBA" id="ARBA00022679"/>
    </source>
</evidence>
<dbReference type="PROSITE" id="PS00583">
    <property type="entry name" value="PFKB_KINASES_1"/>
    <property type="match status" value="1"/>
</dbReference>
<evidence type="ECO:0000313" key="6">
    <source>
        <dbReference type="Proteomes" id="UP000270046"/>
    </source>
</evidence>
<dbReference type="PANTHER" id="PTHR43085:SF57">
    <property type="entry name" value="CARBOHYDRATE KINASE PFKB DOMAIN-CONTAINING PROTEIN"/>
    <property type="match status" value="1"/>
</dbReference>
<keyword evidence="2" id="KW-0808">Transferase</keyword>
<dbReference type="Pfam" id="PF00294">
    <property type="entry name" value="PfkB"/>
    <property type="match status" value="1"/>
</dbReference>
<dbReference type="GO" id="GO:0016301">
    <property type="term" value="F:kinase activity"/>
    <property type="evidence" value="ECO:0007669"/>
    <property type="project" value="UniProtKB-KW"/>
</dbReference>
<dbReference type="Proteomes" id="UP000270046">
    <property type="component" value="Chromosome"/>
</dbReference>
<evidence type="ECO:0000256" key="1">
    <source>
        <dbReference type="ARBA" id="ARBA00010688"/>
    </source>
</evidence>
<reference evidence="5 6" key="1">
    <citation type="submission" date="2018-10" db="EMBL/GenBank/DDBJ databases">
        <title>Genome sequencing of Mucilaginibacter sp. HYN0043.</title>
        <authorList>
            <person name="Kim M."/>
            <person name="Yi H."/>
        </authorList>
    </citation>
    <scope>NUCLEOTIDE SEQUENCE [LARGE SCALE GENOMIC DNA]</scope>
    <source>
        <strain evidence="5 6">HYN0043</strain>
    </source>
</reference>
<dbReference type="InterPro" id="IPR050306">
    <property type="entry name" value="PfkB_Carbo_kinase"/>
</dbReference>
<dbReference type="KEGG" id="muh:HYN43_027475"/>
<dbReference type="Gene3D" id="3.40.1190.20">
    <property type="match status" value="1"/>
</dbReference>
<dbReference type="AlphaFoldDB" id="A0A494VXF2"/>
<dbReference type="InterPro" id="IPR002173">
    <property type="entry name" value="Carboh/pur_kinase_PfkB_CS"/>
</dbReference>
<name>A0A494VXF2_9SPHI</name>
<comment type="similarity">
    <text evidence="1">Belongs to the carbohydrate kinase PfkB family.</text>
</comment>
<accession>A0A494VXF2</accession>
<dbReference type="SUPFAM" id="SSF53613">
    <property type="entry name" value="Ribokinase-like"/>
    <property type="match status" value="1"/>
</dbReference>
<sequence>MTQKRKNQRNQRNHSQSTVIFEFIVIKNKHQLYMKNTVLSFGEVLWDAFGDGKKAGGAPMNVARHLVQQGVDVSFASSVGMDSSGDGLIAFLKTSGLFSDLIQQDDEFPTCEVTVQLDENNTATYIIPQPVSWDNIEPTAALTKAAQAATAIVFGSLACRDVTTRETLLNLLDETSALKVFDVNLRPPHYTLSTIETLVARADVVKMNEEEADLLIGGGSAPLRDKINEFRSKYHVKTICVTRGEHGALVWHDHEFFDSPGCPVKVADTVGAGDAFLATFVSGLLSGRPMQQVVDKACSVGSYVASQRGANPVYPPELLNSLAYI</sequence>
<dbReference type="CDD" id="cd01167">
    <property type="entry name" value="bac_FRK"/>
    <property type="match status" value="1"/>
</dbReference>
<proteinExistence type="inferred from homology"/>
<dbReference type="EMBL" id="CP032869">
    <property type="protein sequence ID" value="AYL98781.1"/>
    <property type="molecule type" value="Genomic_DNA"/>
</dbReference>
<dbReference type="OrthoDB" id="9813569at2"/>
<dbReference type="InterPro" id="IPR011611">
    <property type="entry name" value="PfkB_dom"/>
</dbReference>
<evidence type="ECO:0000259" key="4">
    <source>
        <dbReference type="Pfam" id="PF00294"/>
    </source>
</evidence>
<protein>
    <submittedName>
        <fullName evidence="5">Carbohydrate kinase</fullName>
    </submittedName>
</protein>
<gene>
    <name evidence="5" type="ORF">HYN43_027475</name>
</gene>
<feature type="domain" description="Carbohydrate kinase PfkB" evidence="4">
    <location>
        <begin position="42"/>
        <end position="312"/>
    </location>
</feature>
<keyword evidence="3 5" id="KW-0418">Kinase</keyword>
<organism evidence="5 6">
    <name type="scientific">Mucilaginibacter celer</name>
    <dbReference type="NCBI Taxonomy" id="2305508"/>
    <lineage>
        <taxon>Bacteria</taxon>
        <taxon>Pseudomonadati</taxon>
        <taxon>Bacteroidota</taxon>
        <taxon>Sphingobacteriia</taxon>
        <taxon>Sphingobacteriales</taxon>
        <taxon>Sphingobacteriaceae</taxon>
        <taxon>Mucilaginibacter</taxon>
    </lineage>
</organism>
<evidence type="ECO:0000256" key="3">
    <source>
        <dbReference type="ARBA" id="ARBA00022777"/>
    </source>
</evidence>
<keyword evidence="6" id="KW-1185">Reference proteome</keyword>
<evidence type="ECO:0000313" key="5">
    <source>
        <dbReference type="EMBL" id="AYL98781.1"/>
    </source>
</evidence>
<dbReference type="PANTHER" id="PTHR43085">
    <property type="entry name" value="HEXOKINASE FAMILY MEMBER"/>
    <property type="match status" value="1"/>
</dbReference>
<dbReference type="InterPro" id="IPR029056">
    <property type="entry name" value="Ribokinase-like"/>
</dbReference>